<evidence type="ECO:0000259" key="2">
    <source>
        <dbReference type="Pfam" id="PF00711"/>
    </source>
</evidence>
<protein>
    <recommendedName>
        <fullName evidence="2">Beta-defensin-like domain-containing protein</fullName>
    </recommendedName>
</protein>
<dbReference type="Pfam" id="PF00711">
    <property type="entry name" value="Defensin_beta"/>
    <property type="match status" value="1"/>
</dbReference>
<dbReference type="Gene3D" id="3.10.360.10">
    <property type="entry name" value="Antimicrobial Peptide, Beta-defensin 2, Chain A"/>
    <property type="match status" value="1"/>
</dbReference>
<dbReference type="GO" id="GO:0006952">
    <property type="term" value="P:defense response"/>
    <property type="evidence" value="ECO:0007669"/>
    <property type="project" value="InterPro"/>
</dbReference>
<sequence>MRNLGPLSAQYFFNLIFLHAGFAGIGNSKQCRKARGKCVKRRCPGSLKRIGNCSRKVACCRKK</sequence>
<dbReference type="OMA" id="ARKIACC"/>
<dbReference type="Ensembl" id="ENSSMRT00000004183.1">
    <property type="protein sequence ID" value="ENSSMRP00000003511.1"/>
    <property type="gene ID" value="ENSSMRG00000002947.1"/>
</dbReference>
<feature type="domain" description="Beta-defensin-like" evidence="2">
    <location>
        <begin position="27"/>
        <end position="61"/>
    </location>
</feature>
<dbReference type="InterPro" id="IPR001855">
    <property type="entry name" value="Defensin_beta-like"/>
</dbReference>
<reference evidence="3" key="1">
    <citation type="submission" date="2025-08" db="UniProtKB">
        <authorList>
            <consortium name="Ensembl"/>
        </authorList>
    </citation>
    <scope>IDENTIFICATION</scope>
</reference>
<dbReference type="Proteomes" id="UP000694421">
    <property type="component" value="Unplaced"/>
</dbReference>
<reference evidence="3" key="2">
    <citation type="submission" date="2025-09" db="UniProtKB">
        <authorList>
            <consortium name="Ensembl"/>
        </authorList>
    </citation>
    <scope>IDENTIFICATION</scope>
</reference>
<evidence type="ECO:0000256" key="1">
    <source>
        <dbReference type="SAM" id="Phobius"/>
    </source>
</evidence>
<organism evidence="3 4">
    <name type="scientific">Salvator merianae</name>
    <name type="common">Argentine black and white tegu</name>
    <name type="synonym">Tupinambis merianae</name>
    <dbReference type="NCBI Taxonomy" id="96440"/>
    <lineage>
        <taxon>Eukaryota</taxon>
        <taxon>Metazoa</taxon>
        <taxon>Chordata</taxon>
        <taxon>Craniata</taxon>
        <taxon>Vertebrata</taxon>
        <taxon>Euteleostomi</taxon>
        <taxon>Lepidosauria</taxon>
        <taxon>Squamata</taxon>
        <taxon>Bifurcata</taxon>
        <taxon>Unidentata</taxon>
        <taxon>Episquamata</taxon>
        <taxon>Laterata</taxon>
        <taxon>Teiioidea</taxon>
        <taxon>Teiidae</taxon>
        <taxon>Salvator</taxon>
    </lineage>
</organism>
<keyword evidence="1" id="KW-0472">Membrane</keyword>
<keyword evidence="4" id="KW-1185">Reference proteome</keyword>
<evidence type="ECO:0000313" key="4">
    <source>
        <dbReference type="Proteomes" id="UP000694421"/>
    </source>
</evidence>
<dbReference type="GeneTree" id="ENSGT01120000275057"/>
<dbReference type="SUPFAM" id="SSF57392">
    <property type="entry name" value="Defensin-like"/>
    <property type="match status" value="1"/>
</dbReference>
<name>A0A8D0BCW4_SALMN</name>
<accession>A0A8D0BCW4</accession>
<evidence type="ECO:0000313" key="3">
    <source>
        <dbReference type="Ensembl" id="ENSSMRP00000003511.1"/>
    </source>
</evidence>
<dbReference type="GO" id="GO:0005576">
    <property type="term" value="C:extracellular region"/>
    <property type="evidence" value="ECO:0007669"/>
    <property type="project" value="InterPro"/>
</dbReference>
<dbReference type="AlphaFoldDB" id="A0A8D0BCW4"/>
<proteinExistence type="predicted"/>
<keyword evidence="1" id="KW-1133">Transmembrane helix</keyword>
<keyword evidence="1" id="KW-0812">Transmembrane</keyword>
<feature type="transmembrane region" description="Helical" evidence="1">
    <location>
        <begin position="6"/>
        <end position="25"/>
    </location>
</feature>